<name>A0A504YX34_FASGI</name>
<evidence type="ECO:0000256" key="2">
    <source>
        <dbReference type="ARBA" id="ARBA00022771"/>
    </source>
</evidence>
<dbReference type="InterPro" id="IPR017884">
    <property type="entry name" value="SANT_dom"/>
</dbReference>
<feature type="compositionally biased region" description="Polar residues" evidence="6">
    <location>
        <begin position="638"/>
        <end position="651"/>
    </location>
</feature>
<dbReference type="GO" id="GO:0003677">
    <property type="term" value="F:DNA binding"/>
    <property type="evidence" value="ECO:0007669"/>
    <property type="project" value="UniProtKB-KW"/>
</dbReference>
<feature type="domain" description="ELM2" evidence="7">
    <location>
        <begin position="1"/>
        <end position="97"/>
    </location>
</feature>
<dbReference type="Proteomes" id="UP000316759">
    <property type="component" value="Unassembled WGS sequence"/>
</dbReference>
<organism evidence="9 10">
    <name type="scientific">Fasciola gigantica</name>
    <name type="common">Giant liver fluke</name>
    <dbReference type="NCBI Taxonomy" id="46835"/>
    <lineage>
        <taxon>Eukaryota</taxon>
        <taxon>Metazoa</taxon>
        <taxon>Spiralia</taxon>
        <taxon>Lophotrochozoa</taxon>
        <taxon>Platyhelminthes</taxon>
        <taxon>Trematoda</taxon>
        <taxon>Digenea</taxon>
        <taxon>Plagiorchiida</taxon>
        <taxon>Echinostomata</taxon>
        <taxon>Echinostomatoidea</taxon>
        <taxon>Fasciolidae</taxon>
        <taxon>Fasciola</taxon>
    </lineage>
</organism>
<feature type="domain" description="SANT" evidence="8">
    <location>
        <begin position="104"/>
        <end position="156"/>
    </location>
</feature>
<evidence type="ECO:0000256" key="5">
    <source>
        <dbReference type="ARBA" id="ARBA00023242"/>
    </source>
</evidence>
<dbReference type="InterPro" id="IPR000949">
    <property type="entry name" value="ELM2_dom"/>
</dbReference>
<dbReference type="PROSITE" id="PS51293">
    <property type="entry name" value="SANT"/>
    <property type="match status" value="1"/>
</dbReference>
<comment type="caution">
    <text evidence="9">The sequence shown here is derived from an EMBL/GenBank/DDBJ whole genome shotgun (WGS) entry which is preliminary data.</text>
</comment>
<proteinExistence type="predicted"/>
<dbReference type="GO" id="GO:0008270">
    <property type="term" value="F:zinc ion binding"/>
    <property type="evidence" value="ECO:0007669"/>
    <property type="project" value="UniProtKB-KW"/>
</dbReference>
<dbReference type="InterPro" id="IPR009057">
    <property type="entry name" value="Homeodomain-like_sf"/>
</dbReference>
<evidence type="ECO:0000259" key="8">
    <source>
        <dbReference type="PROSITE" id="PS51293"/>
    </source>
</evidence>
<feature type="compositionally biased region" description="Polar residues" evidence="6">
    <location>
        <begin position="578"/>
        <end position="598"/>
    </location>
</feature>
<keyword evidence="3" id="KW-0862">Zinc</keyword>
<evidence type="ECO:0000259" key="7">
    <source>
        <dbReference type="PROSITE" id="PS51156"/>
    </source>
</evidence>
<feature type="region of interest" description="Disordered" evidence="6">
    <location>
        <begin position="247"/>
        <end position="306"/>
    </location>
</feature>
<evidence type="ECO:0000256" key="1">
    <source>
        <dbReference type="ARBA" id="ARBA00022723"/>
    </source>
</evidence>
<evidence type="ECO:0000313" key="10">
    <source>
        <dbReference type="Proteomes" id="UP000316759"/>
    </source>
</evidence>
<dbReference type="CDD" id="cd11661">
    <property type="entry name" value="SANT_MTA3_like"/>
    <property type="match status" value="1"/>
</dbReference>
<dbReference type="GO" id="GO:0016581">
    <property type="term" value="C:NuRD complex"/>
    <property type="evidence" value="ECO:0007669"/>
    <property type="project" value="TreeGrafter"/>
</dbReference>
<protein>
    <submittedName>
        <fullName evidence="9">Metastasis-associated protein MTA3</fullName>
    </submittedName>
</protein>
<dbReference type="Gene3D" id="4.10.1240.50">
    <property type="match status" value="1"/>
</dbReference>
<feature type="compositionally biased region" description="Polar residues" evidence="6">
    <location>
        <begin position="430"/>
        <end position="439"/>
    </location>
</feature>
<accession>A0A504YX34</accession>
<dbReference type="AlphaFoldDB" id="A0A504YX34"/>
<keyword evidence="10" id="KW-1185">Reference proteome</keyword>
<dbReference type="FunFam" id="1.10.10.60:FF:000012">
    <property type="entry name" value="Metastasis-associated 1 family, member 3"/>
    <property type="match status" value="1"/>
</dbReference>
<keyword evidence="4" id="KW-0238">DNA-binding</keyword>
<dbReference type="EMBL" id="SUNJ01002340">
    <property type="protein sequence ID" value="TPP66044.1"/>
    <property type="molecule type" value="Genomic_DNA"/>
</dbReference>
<evidence type="ECO:0000256" key="6">
    <source>
        <dbReference type="SAM" id="MobiDB-lite"/>
    </source>
</evidence>
<dbReference type="PANTHER" id="PTHR10865:SF29">
    <property type="entry name" value="METASTASIS ASSOCIATED 1-LIKE, ISOFORM D"/>
    <property type="match status" value="1"/>
</dbReference>
<reference evidence="9 10" key="1">
    <citation type="submission" date="2019-04" db="EMBL/GenBank/DDBJ databases">
        <title>Annotation for the trematode Fasciola gigantica.</title>
        <authorList>
            <person name="Choi Y.-J."/>
        </authorList>
    </citation>
    <scope>NUCLEOTIDE SEQUENCE [LARGE SCALE GENOMIC DNA]</scope>
    <source>
        <strain evidence="9">Uganda_cow_1</strain>
    </source>
</reference>
<dbReference type="GO" id="GO:0042826">
    <property type="term" value="F:histone deacetylase binding"/>
    <property type="evidence" value="ECO:0007669"/>
    <property type="project" value="TreeGrafter"/>
</dbReference>
<dbReference type="GO" id="GO:0000122">
    <property type="term" value="P:negative regulation of transcription by RNA polymerase II"/>
    <property type="evidence" value="ECO:0007669"/>
    <property type="project" value="TreeGrafter"/>
</dbReference>
<feature type="region of interest" description="Disordered" evidence="6">
    <location>
        <begin position="420"/>
        <end position="439"/>
    </location>
</feature>
<dbReference type="PANTHER" id="PTHR10865">
    <property type="entry name" value="METASTASIS-ASSOCIATED PROTEIN AND MESODERM INDUCTION EARLY RESPONSE PROTEIN"/>
    <property type="match status" value="1"/>
</dbReference>
<dbReference type="PROSITE" id="PS51156">
    <property type="entry name" value="ELM2"/>
    <property type="match status" value="1"/>
</dbReference>
<keyword evidence="2" id="KW-0863">Zinc-finger</keyword>
<dbReference type="SUPFAM" id="SSF46689">
    <property type="entry name" value="Homeodomain-like"/>
    <property type="match status" value="1"/>
</dbReference>
<feature type="compositionally biased region" description="Polar residues" evidence="6">
    <location>
        <begin position="609"/>
        <end position="624"/>
    </location>
</feature>
<evidence type="ECO:0000256" key="3">
    <source>
        <dbReference type="ARBA" id="ARBA00022833"/>
    </source>
</evidence>
<dbReference type="STRING" id="46835.A0A504YX34"/>
<feature type="region of interest" description="Disordered" evidence="6">
    <location>
        <begin position="573"/>
        <end position="651"/>
    </location>
</feature>
<evidence type="ECO:0000313" key="9">
    <source>
        <dbReference type="EMBL" id="TPP66044.1"/>
    </source>
</evidence>
<dbReference type="GO" id="GO:0003714">
    <property type="term" value="F:transcription corepressor activity"/>
    <property type="evidence" value="ECO:0007669"/>
    <property type="project" value="TreeGrafter"/>
</dbReference>
<feature type="compositionally biased region" description="Polar residues" evidence="6">
    <location>
        <begin position="249"/>
        <end position="267"/>
    </location>
</feature>
<sequence>MPSTYLLYSPFIDSREELRWSPNSGLSDTELDSFLLLSRSLGTLGRAYHAPSTLRQPSLAMSAAAAARDATHQLSLDTLQAADYDVTCALRRLSPNNQPLVKLDEMEQWSASEGNLFEEALCKYGKCFYDIQSDFLPWKHPKSLIEFYYMWKTTDHYIQQKRIKAAEAEHHLKQVYIPNYNKPNPSVLYPNPDGPNAPTGCEGCNAASSLQWYALGPATSPLKVCADCWAYWKRYGDLKAASILDKVSDPSSANPSHSTNLFISNDRSGSKPDMIKPMPHKTLVPPQPPRPAHHHNPSAPTTTGVPDEDQLAAVVSRLVHKPRSGINFHFLAPIPLRVARRLRPICRPVRRQGRRPFKRLASCSALYTETTQLLTKLDSIRTQKLLQLIMCRQTEMSARARTEALHLLFTRIFPNRFPVPANSSQSSSSGPTRLTTSAPCTDAITATVNSKSTNPVSAMNGVIDTDPTTVVAQKRPAPTDDDTPTVSPDHHPAKRALLSEKRVFAATTEKPAVISDTVPNNSTVAVFVGPRRRLGMGTDENGAATLMFRATDMIKRCRRKLLSVTELRRFGRHPWSRRSPNSCTTPNGTEPHSITDRVNGSVGRESNRDASTTARTNPIGSAGTSARVREEINGPPALNSSPSTANQPVAP</sequence>
<gene>
    <name evidence="9" type="ORF">FGIG_03757</name>
</gene>
<keyword evidence="5" id="KW-0539">Nucleus</keyword>
<dbReference type="OrthoDB" id="2193595at2759"/>
<keyword evidence="1" id="KW-0479">Metal-binding</keyword>
<dbReference type="Gene3D" id="1.10.10.60">
    <property type="entry name" value="Homeodomain-like"/>
    <property type="match status" value="1"/>
</dbReference>
<dbReference type="InterPro" id="IPR040138">
    <property type="entry name" value="MIER/MTA"/>
</dbReference>
<evidence type="ECO:0000256" key="4">
    <source>
        <dbReference type="ARBA" id="ARBA00023125"/>
    </source>
</evidence>
<dbReference type="GO" id="GO:0003713">
    <property type="term" value="F:transcription coactivator activity"/>
    <property type="evidence" value="ECO:0007669"/>
    <property type="project" value="TreeGrafter"/>
</dbReference>